<dbReference type="CDD" id="cd01299">
    <property type="entry name" value="Met_dep_hydrolase_A"/>
    <property type="match status" value="1"/>
</dbReference>
<reference evidence="3" key="1">
    <citation type="submission" date="2017-06" db="EMBL/GenBank/DDBJ databases">
        <authorList>
            <person name="Varghese N."/>
            <person name="Submissions S."/>
        </authorList>
    </citation>
    <scope>NUCLEOTIDE SEQUENCE [LARGE SCALE GENOMIC DNA]</scope>
    <source>
        <strain evidence="3">DSM 137</strain>
    </source>
</reference>
<evidence type="ECO:0000313" key="2">
    <source>
        <dbReference type="EMBL" id="SNB60536.1"/>
    </source>
</evidence>
<dbReference type="InterPro" id="IPR032466">
    <property type="entry name" value="Metal_Hydrolase"/>
</dbReference>
<dbReference type="GO" id="GO:0016810">
    <property type="term" value="F:hydrolase activity, acting on carbon-nitrogen (but not peptide) bonds"/>
    <property type="evidence" value="ECO:0007669"/>
    <property type="project" value="InterPro"/>
</dbReference>
<dbReference type="EMBL" id="FYDG01000001">
    <property type="protein sequence ID" value="SNB60536.1"/>
    <property type="molecule type" value="Genomic_DNA"/>
</dbReference>
<dbReference type="InterPro" id="IPR051781">
    <property type="entry name" value="Metallo-dep_Hydrolase"/>
</dbReference>
<sequence>MRAGLKYQHIVPDVGCRCCDRRLGAFSRRAEAALSRRWVAAGAPGPAPAAPPPAGVESPAPAEKILFEQVRVFDGESDALSEPCDVLVSGNLIETISPEPLAAGETTPLRVPGRGKTLMPGLIDAHTHLMFATLPQMALLTSDIGFVHVAAVKAAQDMLLRGFTSVRDLGGPVFGLKRGIDAGLATGPRIWPSGAFISQSGGHGDFRLPNDLPARPGDYSFSERAGASAIADDPATVRKRAREQLALGASQIKLMAGGGVASPFDPLDVTQFTPEEMRAGVEAAENWGTYATVHAYAPRAVRQAVEAGARCVEHGQLLDEATVALLAEKDIWWSLQPFLDIAPSPFPEGSAARRKELAMFRGTDSAYRLAIKHGVRTAWGADILFDPAAAARQGAHLTRLLRWFSAPQILKMATSGNAALLALSGLRSPYEGRLGVVKEGALADLLLIDGDPLADLSLLERPETSLLMVMKDGSIYKNIAL</sequence>
<dbReference type="InterPro" id="IPR006680">
    <property type="entry name" value="Amidohydro-rel"/>
</dbReference>
<dbReference type="PANTHER" id="PTHR43135">
    <property type="entry name" value="ALPHA-D-RIBOSE 1-METHYLPHOSPHONATE 5-TRIPHOSPHATE DIPHOSPHATASE"/>
    <property type="match status" value="1"/>
</dbReference>
<dbReference type="SUPFAM" id="SSF51556">
    <property type="entry name" value="Metallo-dependent hydrolases"/>
    <property type="match status" value="1"/>
</dbReference>
<dbReference type="InterPro" id="IPR011059">
    <property type="entry name" value="Metal-dep_hydrolase_composite"/>
</dbReference>
<dbReference type="Proteomes" id="UP000198418">
    <property type="component" value="Unassembled WGS sequence"/>
</dbReference>
<feature type="domain" description="Amidohydrolase-related" evidence="1">
    <location>
        <begin position="117"/>
        <end position="473"/>
    </location>
</feature>
<accession>A0A212QMK1</accession>
<dbReference type="SUPFAM" id="SSF51338">
    <property type="entry name" value="Composite domain of metallo-dependent hydrolases"/>
    <property type="match status" value="2"/>
</dbReference>
<gene>
    <name evidence="2" type="ORF">SAMN06265338_101842</name>
</gene>
<dbReference type="Pfam" id="PF01979">
    <property type="entry name" value="Amidohydro_1"/>
    <property type="match status" value="1"/>
</dbReference>
<dbReference type="AlphaFoldDB" id="A0A212QMK1"/>
<proteinExistence type="predicted"/>
<evidence type="ECO:0000259" key="1">
    <source>
        <dbReference type="Pfam" id="PF01979"/>
    </source>
</evidence>
<organism evidence="2 3">
    <name type="scientific">Rhodoblastus acidophilus</name>
    <name type="common">Rhodopseudomonas acidophila</name>
    <dbReference type="NCBI Taxonomy" id="1074"/>
    <lineage>
        <taxon>Bacteria</taxon>
        <taxon>Pseudomonadati</taxon>
        <taxon>Pseudomonadota</taxon>
        <taxon>Alphaproteobacteria</taxon>
        <taxon>Hyphomicrobiales</taxon>
        <taxon>Rhodoblastaceae</taxon>
        <taxon>Rhodoblastus</taxon>
    </lineage>
</organism>
<dbReference type="InterPro" id="IPR057744">
    <property type="entry name" value="OTAase-like"/>
</dbReference>
<dbReference type="Gene3D" id="3.20.20.140">
    <property type="entry name" value="Metal-dependent hydrolases"/>
    <property type="match status" value="1"/>
</dbReference>
<protein>
    <submittedName>
        <fullName evidence="2">Imidazolonepropionase</fullName>
    </submittedName>
</protein>
<dbReference type="RefSeq" id="WP_210190736.1">
    <property type="nucleotide sequence ID" value="NZ_FYDG01000001.1"/>
</dbReference>
<name>A0A212QMK1_RHOAC</name>
<dbReference type="PANTHER" id="PTHR43135:SF3">
    <property type="entry name" value="ALPHA-D-RIBOSE 1-METHYLPHOSPHONATE 5-TRIPHOSPHATE DIPHOSPHATASE"/>
    <property type="match status" value="1"/>
</dbReference>
<keyword evidence="3" id="KW-1185">Reference proteome</keyword>
<evidence type="ECO:0000313" key="3">
    <source>
        <dbReference type="Proteomes" id="UP000198418"/>
    </source>
</evidence>
<dbReference type="Gene3D" id="2.30.40.10">
    <property type="entry name" value="Urease, subunit C, domain 1"/>
    <property type="match status" value="1"/>
</dbReference>